<dbReference type="STRING" id="576137.A0A1L7WL98"/>
<dbReference type="PANTHER" id="PTHR33365">
    <property type="entry name" value="YALI0B05434P"/>
    <property type="match status" value="1"/>
</dbReference>
<sequence length="265" mass="29704">MEHEKSHRTALHSSAPRLGEISSAKTFEIAEGMAHDQGHCLRGKSATLAGKAAVALRPTFSVVVRLKRSRFCSRLTIHQQAPTDFISAPDIHTKRNISTTITISTRAMVYSNSMNTGVPKLYAGYPSKEIDDAGSDLLTASWDLKALDGDKVYMEVSVFHNLHCLDLARRALDPDHYNANTDFTSQLDPQWKRVHIYHCIDQLRQTIQCQSDLTPVPLFSVEGPQKKSFATHSVAHTCRDFDAVKKWGAERNKEKVPFNWNAWTG</sequence>
<protein>
    <recommendedName>
        <fullName evidence="5">Tat pathway signal sequence</fullName>
    </recommendedName>
</protein>
<dbReference type="InterPro" id="IPR021765">
    <property type="entry name" value="UstYa-like"/>
</dbReference>
<dbReference type="PANTHER" id="PTHR33365:SF4">
    <property type="entry name" value="CYCLOCHLOROTINE BIOSYNTHESIS PROTEIN O"/>
    <property type="match status" value="1"/>
</dbReference>
<gene>
    <name evidence="3" type="ORF">PAC_03413</name>
</gene>
<accession>A0A1L7WL98</accession>
<dbReference type="OrthoDB" id="3559862at2759"/>
<evidence type="ECO:0000256" key="2">
    <source>
        <dbReference type="ARBA" id="ARBA00035112"/>
    </source>
</evidence>
<dbReference type="Proteomes" id="UP000184330">
    <property type="component" value="Unassembled WGS sequence"/>
</dbReference>
<evidence type="ECO:0008006" key="5">
    <source>
        <dbReference type="Google" id="ProtNLM"/>
    </source>
</evidence>
<keyword evidence="4" id="KW-1185">Reference proteome</keyword>
<reference evidence="3 4" key="1">
    <citation type="submission" date="2016-03" db="EMBL/GenBank/DDBJ databases">
        <authorList>
            <person name="Ploux O."/>
        </authorList>
    </citation>
    <scope>NUCLEOTIDE SEQUENCE [LARGE SCALE GENOMIC DNA]</scope>
    <source>
        <strain evidence="3 4">UAMH 11012</strain>
    </source>
</reference>
<evidence type="ECO:0000313" key="3">
    <source>
        <dbReference type="EMBL" id="CZR53534.1"/>
    </source>
</evidence>
<comment type="similarity">
    <text evidence="2">Belongs to the ustYa family.</text>
</comment>
<dbReference type="AlphaFoldDB" id="A0A1L7WL98"/>
<name>A0A1L7WL98_9HELO</name>
<evidence type="ECO:0000256" key="1">
    <source>
        <dbReference type="ARBA" id="ARBA00004685"/>
    </source>
</evidence>
<comment type="pathway">
    <text evidence="1">Mycotoxin biosynthesis.</text>
</comment>
<dbReference type="GO" id="GO:0043386">
    <property type="term" value="P:mycotoxin biosynthetic process"/>
    <property type="evidence" value="ECO:0007669"/>
    <property type="project" value="InterPro"/>
</dbReference>
<dbReference type="Pfam" id="PF11807">
    <property type="entry name" value="UstYa"/>
    <property type="match status" value="1"/>
</dbReference>
<organism evidence="3 4">
    <name type="scientific">Phialocephala subalpina</name>
    <dbReference type="NCBI Taxonomy" id="576137"/>
    <lineage>
        <taxon>Eukaryota</taxon>
        <taxon>Fungi</taxon>
        <taxon>Dikarya</taxon>
        <taxon>Ascomycota</taxon>
        <taxon>Pezizomycotina</taxon>
        <taxon>Leotiomycetes</taxon>
        <taxon>Helotiales</taxon>
        <taxon>Mollisiaceae</taxon>
        <taxon>Phialocephala</taxon>
        <taxon>Phialocephala fortinii species complex</taxon>
    </lineage>
</organism>
<dbReference type="EMBL" id="FJOG01000004">
    <property type="protein sequence ID" value="CZR53534.1"/>
    <property type="molecule type" value="Genomic_DNA"/>
</dbReference>
<evidence type="ECO:0000313" key="4">
    <source>
        <dbReference type="Proteomes" id="UP000184330"/>
    </source>
</evidence>
<proteinExistence type="inferred from homology"/>